<dbReference type="PANTHER" id="PTHR43537:SF5">
    <property type="entry name" value="UXU OPERON TRANSCRIPTIONAL REGULATOR"/>
    <property type="match status" value="1"/>
</dbReference>
<dbReference type="Pfam" id="PF07729">
    <property type="entry name" value="FCD"/>
    <property type="match status" value="1"/>
</dbReference>
<dbReference type="PROSITE" id="PS50949">
    <property type="entry name" value="HTH_GNTR"/>
    <property type="match status" value="1"/>
</dbReference>
<gene>
    <name evidence="5" type="ORF">FM101_03255</name>
</gene>
<evidence type="ECO:0000313" key="5">
    <source>
        <dbReference type="EMBL" id="SJM53368.1"/>
    </source>
</evidence>
<evidence type="ECO:0000256" key="2">
    <source>
        <dbReference type="ARBA" id="ARBA00023125"/>
    </source>
</evidence>
<dbReference type="InterPro" id="IPR011711">
    <property type="entry name" value="GntR_C"/>
</dbReference>
<keyword evidence="2" id="KW-0238">DNA-binding</keyword>
<keyword evidence="3" id="KW-0804">Transcription</keyword>
<sequence>MSAPARHTRLGAQERLRALTTDLMDLIIDRGLRAGDALPTEAVLTEELGVGRNTLREAIKVLQALGVVEIRHGFGTFVAGNNLVALADSLTFRGRMSLRHKGHEAHELVEVRQALESGLIGSAIDALDESRLDELTTLVVQMEAHALDGRTFVEIDQEFHRLLFSCLENELLTNLLGVFWQVYRTIHEAIDSLGGNTPGTTLTETAQIHRDILNAVRSKDKPAAARLMHRHFDGIRGQLAEFALEAPAPA</sequence>
<dbReference type="SUPFAM" id="SSF48008">
    <property type="entry name" value="GntR ligand-binding domain-like"/>
    <property type="match status" value="1"/>
</dbReference>
<reference evidence="5 6" key="1">
    <citation type="submission" date="2017-02" db="EMBL/GenBank/DDBJ databases">
        <authorList>
            <person name="Peterson S.W."/>
        </authorList>
    </citation>
    <scope>NUCLEOTIDE SEQUENCE [LARGE SCALE GENOMIC DNA]</scope>
    <source>
        <strain evidence="5 6">B Ar 00.02</strain>
    </source>
</reference>
<evidence type="ECO:0000256" key="3">
    <source>
        <dbReference type="ARBA" id="ARBA00023163"/>
    </source>
</evidence>
<dbReference type="InterPro" id="IPR008920">
    <property type="entry name" value="TF_FadR/GntR_C"/>
</dbReference>
<organism evidence="5 6">
    <name type="scientific">Arthrobacter rhombi</name>
    <dbReference type="NCBI Taxonomy" id="71253"/>
    <lineage>
        <taxon>Bacteria</taxon>
        <taxon>Bacillati</taxon>
        <taxon>Actinomycetota</taxon>
        <taxon>Actinomycetes</taxon>
        <taxon>Micrococcales</taxon>
        <taxon>Micrococcaceae</taxon>
        <taxon>Arthrobacter</taxon>
    </lineage>
</organism>
<protein>
    <submittedName>
        <fullName evidence="5">Transcriptional regulator, GntR family</fullName>
    </submittedName>
</protein>
<dbReference type="GO" id="GO:0003700">
    <property type="term" value="F:DNA-binding transcription factor activity"/>
    <property type="evidence" value="ECO:0007669"/>
    <property type="project" value="InterPro"/>
</dbReference>
<dbReference type="InterPro" id="IPR000524">
    <property type="entry name" value="Tscrpt_reg_HTH_GntR"/>
</dbReference>
<dbReference type="Proteomes" id="UP000195913">
    <property type="component" value="Unassembled WGS sequence"/>
</dbReference>
<name>A0A1R4FBT5_9MICC</name>
<evidence type="ECO:0000313" key="6">
    <source>
        <dbReference type="Proteomes" id="UP000195913"/>
    </source>
</evidence>
<keyword evidence="1" id="KW-0805">Transcription regulation</keyword>
<proteinExistence type="predicted"/>
<dbReference type="EMBL" id="FUHW01000014">
    <property type="protein sequence ID" value="SJM53368.1"/>
    <property type="molecule type" value="Genomic_DNA"/>
</dbReference>
<dbReference type="InterPro" id="IPR036390">
    <property type="entry name" value="WH_DNA-bd_sf"/>
</dbReference>
<evidence type="ECO:0000259" key="4">
    <source>
        <dbReference type="PROSITE" id="PS50949"/>
    </source>
</evidence>
<accession>A0A1R4FBT5</accession>
<dbReference type="CDD" id="cd07377">
    <property type="entry name" value="WHTH_GntR"/>
    <property type="match status" value="1"/>
</dbReference>
<feature type="domain" description="HTH gntR-type" evidence="4">
    <location>
        <begin position="13"/>
        <end position="81"/>
    </location>
</feature>
<dbReference type="InterPro" id="IPR036388">
    <property type="entry name" value="WH-like_DNA-bd_sf"/>
</dbReference>
<evidence type="ECO:0000256" key="1">
    <source>
        <dbReference type="ARBA" id="ARBA00023015"/>
    </source>
</evidence>
<dbReference type="RefSeq" id="WP_241895456.1">
    <property type="nucleotide sequence ID" value="NZ_FUHW01000014.1"/>
</dbReference>
<dbReference type="PRINTS" id="PR00035">
    <property type="entry name" value="HTHGNTR"/>
</dbReference>
<dbReference type="SMART" id="SM00895">
    <property type="entry name" value="FCD"/>
    <property type="match status" value="1"/>
</dbReference>
<dbReference type="AlphaFoldDB" id="A0A1R4FBT5"/>
<dbReference type="Pfam" id="PF00392">
    <property type="entry name" value="GntR"/>
    <property type="match status" value="1"/>
</dbReference>
<dbReference type="Gene3D" id="1.10.10.10">
    <property type="entry name" value="Winged helix-like DNA-binding domain superfamily/Winged helix DNA-binding domain"/>
    <property type="match status" value="1"/>
</dbReference>
<dbReference type="Gene3D" id="1.20.120.530">
    <property type="entry name" value="GntR ligand-binding domain-like"/>
    <property type="match status" value="1"/>
</dbReference>
<keyword evidence="6" id="KW-1185">Reference proteome</keyword>
<dbReference type="GO" id="GO:0003677">
    <property type="term" value="F:DNA binding"/>
    <property type="evidence" value="ECO:0007669"/>
    <property type="project" value="UniProtKB-KW"/>
</dbReference>
<dbReference type="PANTHER" id="PTHR43537">
    <property type="entry name" value="TRANSCRIPTIONAL REGULATOR, GNTR FAMILY"/>
    <property type="match status" value="1"/>
</dbReference>
<dbReference type="SUPFAM" id="SSF46785">
    <property type="entry name" value="Winged helix' DNA-binding domain"/>
    <property type="match status" value="1"/>
</dbReference>
<dbReference type="SMART" id="SM00345">
    <property type="entry name" value="HTH_GNTR"/>
    <property type="match status" value="1"/>
</dbReference>